<keyword evidence="2" id="KW-1185">Reference proteome</keyword>
<dbReference type="Proteomes" id="UP000252884">
    <property type="component" value="Unassembled WGS sequence"/>
</dbReference>
<name>A0A368XU81_9BURK</name>
<gene>
    <name evidence="1" type="ORF">DES41_104430</name>
</gene>
<proteinExistence type="predicted"/>
<sequence length="200" mass="21900">MPTRLENLFANRFVQRVLHKTAFATGLALCTLWGVAQAIWPDAAAPAEATAWEWPSQWEGAALRPLALGPVEQRFARQFPGAIARMTDGQRVLVLRHVTAPTRMLHPAEDCYRALGYGIASARLEHDAHAQLWRCFTATRAGRAGGQPLRVCERTTDAQGQAFTDTSAWYWSALRGHSRGPWLAVTTATPLASVVATGLL</sequence>
<evidence type="ECO:0008006" key="3">
    <source>
        <dbReference type="Google" id="ProtNLM"/>
    </source>
</evidence>
<accession>A0A368XU81</accession>
<dbReference type="EMBL" id="QPJK01000004">
    <property type="protein sequence ID" value="RCW71610.1"/>
    <property type="molecule type" value="Genomic_DNA"/>
</dbReference>
<evidence type="ECO:0000313" key="1">
    <source>
        <dbReference type="EMBL" id="RCW71610.1"/>
    </source>
</evidence>
<dbReference type="RefSeq" id="WP_114468814.1">
    <property type="nucleotide sequence ID" value="NZ_QPJK01000004.1"/>
</dbReference>
<reference evidence="1 2" key="1">
    <citation type="submission" date="2018-07" db="EMBL/GenBank/DDBJ databases">
        <title>Genomic Encyclopedia of Type Strains, Phase IV (KMG-IV): sequencing the most valuable type-strain genomes for metagenomic binning, comparative biology and taxonomic classification.</title>
        <authorList>
            <person name="Goeker M."/>
        </authorList>
    </citation>
    <scope>NUCLEOTIDE SEQUENCE [LARGE SCALE GENOMIC DNA]</scope>
    <source>
        <strain evidence="1 2">DSM 21634</strain>
    </source>
</reference>
<dbReference type="OrthoDB" id="7597370at2"/>
<protein>
    <recommendedName>
        <fullName evidence="3">Methanolan biosynthesis EpsI domain-containing protein</fullName>
    </recommendedName>
</protein>
<organism evidence="1 2">
    <name type="scientific">Pseudorhodoferax soli</name>
    <dbReference type="NCBI Taxonomy" id="545864"/>
    <lineage>
        <taxon>Bacteria</taxon>
        <taxon>Pseudomonadati</taxon>
        <taxon>Pseudomonadota</taxon>
        <taxon>Betaproteobacteria</taxon>
        <taxon>Burkholderiales</taxon>
        <taxon>Comamonadaceae</taxon>
    </lineage>
</organism>
<comment type="caution">
    <text evidence="1">The sequence shown here is derived from an EMBL/GenBank/DDBJ whole genome shotgun (WGS) entry which is preliminary data.</text>
</comment>
<dbReference type="AlphaFoldDB" id="A0A368XU81"/>
<evidence type="ECO:0000313" key="2">
    <source>
        <dbReference type="Proteomes" id="UP000252884"/>
    </source>
</evidence>